<keyword evidence="1 2" id="KW-0238">DNA-binding</keyword>
<protein>
    <submittedName>
        <fullName evidence="4">TetR/AcrR family fatty acid metabolism transcriptional regulator</fullName>
    </submittedName>
</protein>
<evidence type="ECO:0000259" key="3">
    <source>
        <dbReference type="PROSITE" id="PS50977"/>
    </source>
</evidence>
<dbReference type="Proteomes" id="UP001519271">
    <property type="component" value="Unassembled WGS sequence"/>
</dbReference>
<organism evidence="4 5">
    <name type="scientific">Youngiibacter multivorans</name>
    <dbReference type="NCBI Taxonomy" id="937251"/>
    <lineage>
        <taxon>Bacteria</taxon>
        <taxon>Bacillati</taxon>
        <taxon>Bacillota</taxon>
        <taxon>Clostridia</taxon>
        <taxon>Eubacteriales</taxon>
        <taxon>Clostridiaceae</taxon>
        <taxon>Youngiibacter</taxon>
    </lineage>
</organism>
<proteinExistence type="predicted"/>
<evidence type="ECO:0000313" key="5">
    <source>
        <dbReference type="Proteomes" id="UP001519271"/>
    </source>
</evidence>
<dbReference type="InterPro" id="IPR050624">
    <property type="entry name" value="HTH-type_Tx_Regulator"/>
</dbReference>
<gene>
    <name evidence="4" type="ORF">J2Z34_000123</name>
</gene>
<dbReference type="RefSeq" id="WP_209457906.1">
    <property type="nucleotide sequence ID" value="NZ_JAGGKC010000001.1"/>
</dbReference>
<evidence type="ECO:0000313" key="4">
    <source>
        <dbReference type="EMBL" id="MBP1917660.1"/>
    </source>
</evidence>
<name>A0ABS4FZX7_9CLOT</name>
<dbReference type="InterPro" id="IPR001647">
    <property type="entry name" value="HTH_TetR"/>
</dbReference>
<dbReference type="PROSITE" id="PS50977">
    <property type="entry name" value="HTH_TETR_2"/>
    <property type="match status" value="1"/>
</dbReference>
<dbReference type="PRINTS" id="PR00455">
    <property type="entry name" value="HTHTETR"/>
</dbReference>
<dbReference type="PANTHER" id="PTHR43479">
    <property type="entry name" value="ACREF/ENVCD OPERON REPRESSOR-RELATED"/>
    <property type="match status" value="1"/>
</dbReference>
<sequence length="188" mass="21675">MNKKDLIRLSATKIIAEEGFYRTKVQAIADDAEIAVGTVYIYFKSKDDILDYIFESQHTKIVEYIEELEKTKIPPLEMIKKILKYHFKELKNNPDLAKVLSQEGGGSIENKLNGMKDDSFGVPEIFHRMLDESKKKGEIRDIDTEIFASVIFFVGRETAYMLQVKGKGDRYYTAFEELVTFIINGIKK</sequence>
<keyword evidence="5" id="KW-1185">Reference proteome</keyword>
<dbReference type="PANTHER" id="PTHR43479:SF11">
    <property type="entry name" value="ACREF_ENVCD OPERON REPRESSOR-RELATED"/>
    <property type="match status" value="1"/>
</dbReference>
<dbReference type="Pfam" id="PF00440">
    <property type="entry name" value="TetR_N"/>
    <property type="match status" value="1"/>
</dbReference>
<accession>A0ABS4FZX7</accession>
<dbReference type="SUPFAM" id="SSF46689">
    <property type="entry name" value="Homeodomain-like"/>
    <property type="match status" value="1"/>
</dbReference>
<feature type="DNA-binding region" description="H-T-H motif" evidence="2">
    <location>
        <begin position="24"/>
        <end position="43"/>
    </location>
</feature>
<feature type="domain" description="HTH tetR-type" evidence="3">
    <location>
        <begin position="1"/>
        <end position="61"/>
    </location>
</feature>
<dbReference type="InterPro" id="IPR009057">
    <property type="entry name" value="Homeodomain-like_sf"/>
</dbReference>
<evidence type="ECO:0000256" key="2">
    <source>
        <dbReference type="PROSITE-ProRule" id="PRU00335"/>
    </source>
</evidence>
<evidence type="ECO:0000256" key="1">
    <source>
        <dbReference type="ARBA" id="ARBA00023125"/>
    </source>
</evidence>
<dbReference type="EMBL" id="JAGGKC010000001">
    <property type="protein sequence ID" value="MBP1917660.1"/>
    <property type="molecule type" value="Genomic_DNA"/>
</dbReference>
<dbReference type="Gene3D" id="1.10.357.10">
    <property type="entry name" value="Tetracycline Repressor, domain 2"/>
    <property type="match status" value="1"/>
</dbReference>
<comment type="caution">
    <text evidence="4">The sequence shown here is derived from an EMBL/GenBank/DDBJ whole genome shotgun (WGS) entry which is preliminary data.</text>
</comment>
<dbReference type="Gene3D" id="1.10.10.60">
    <property type="entry name" value="Homeodomain-like"/>
    <property type="match status" value="1"/>
</dbReference>
<dbReference type="SUPFAM" id="SSF48498">
    <property type="entry name" value="Tetracyclin repressor-like, C-terminal domain"/>
    <property type="match status" value="1"/>
</dbReference>
<dbReference type="InterPro" id="IPR036271">
    <property type="entry name" value="Tet_transcr_reg_TetR-rel_C_sf"/>
</dbReference>
<reference evidence="4 5" key="1">
    <citation type="submission" date="2021-03" db="EMBL/GenBank/DDBJ databases">
        <title>Genomic Encyclopedia of Type Strains, Phase IV (KMG-IV): sequencing the most valuable type-strain genomes for metagenomic binning, comparative biology and taxonomic classification.</title>
        <authorList>
            <person name="Goeker M."/>
        </authorList>
    </citation>
    <scope>NUCLEOTIDE SEQUENCE [LARGE SCALE GENOMIC DNA]</scope>
    <source>
        <strain evidence="4 5">DSM 6139</strain>
    </source>
</reference>